<comment type="caution">
    <text evidence="3">The sequence shown here is derived from an EMBL/GenBank/DDBJ whole genome shotgun (WGS) entry which is preliminary data.</text>
</comment>
<reference evidence="3 4" key="1">
    <citation type="journal article" date="2021" name="MBio">
        <title>A New Model Trypanosomatid, Novymonas esmeraldas: Genomic Perception of Its 'Candidatus Pandoraea novymonadis' Endosymbiont.</title>
        <authorList>
            <person name="Zakharova A."/>
            <person name="Saura A."/>
            <person name="Butenko A."/>
            <person name="Podesvova L."/>
            <person name="Warmusova S."/>
            <person name="Kostygov A.Y."/>
            <person name="Nenarokova A."/>
            <person name="Lukes J."/>
            <person name="Opperdoes F.R."/>
            <person name="Yurchenko V."/>
        </authorList>
    </citation>
    <scope>NUCLEOTIDE SEQUENCE [LARGE SCALE GENOMIC DNA]</scope>
    <source>
        <strain evidence="3 4">E262AT.01</strain>
    </source>
</reference>
<gene>
    <name evidence="3" type="ORF">NESM_000893000</name>
</gene>
<feature type="domain" description="Reverse transcriptase" evidence="2">
    <location>
        <begin position="341"/>
        <end position="613"/>
    </location>
</feature>
<accession>A0AAW0F1F6</accession>
<proteinExistence type="predicted"/>
<dbReference type="AlphaFoldDB" id="A0AAW0F1F6"/>
<keyword evidence="4" id="KW-1185">Reference proteome</keyword>
<evidence type="ECO:0000256" key="1">
    <source>
        <dbReference type="SAM" id="MobiDB-lite"/>
    </source>
</evidence>
<evidence type="ECO:0000259" key="2">
    <source>
        <dbReference type="PROSITE" id="PS50878"/>
    </source>
</evidence>
<dbReference type="CDD" id="cd01650">
    <property type="entry name" value="RT_nLTR_like"/>
    <property type="match status" value="1"/>
</dbReference>
<protein>
    <submittedName>
        <fullName evidence="3">Endonuclease/reverse transcriptase-like protein</fullName>
    </submittedName>
</protein>
<dbReference type="PANTHER" id="PTHR19446">
    <property type="entry name" value="REVERSE TRANSCRIPTASES"/>
    <property type="match status" value="1"/>
</dbReference>
<dbReference type="SUPFAM" id="SSF53098">
    <property type="entry name" value="Ribonuclease H-like"/>
    <property type="match status" value="1"/>
</dbReference>
<dbReference type="InterPro" id="IPR000477">
    <property type="entry name" value="RT_dom"/>
</dbReference>
<dbReference type="SUPFAM" id="SSF56672">
    <property type="entry name" value="DNA/RNA polymerases"/>
    <property type="match status" value="1"/>
</dbReference>
<dbReference type="Pfam" id="PF00078">
    <property type="entry name" value="RVT_1"/>
    <property type="match status" value="1"/>
</dbReference>
<dbReference type="PROSITE" id="PS50878">
    <property type="entry name" value="RT_POL"/>
    <property type="match status" value="1"/>
</dbReference>
<keyword evidence="3" id="KW-0255">Endonuclease</keyword>
<feature type="region of interest" description="Disordered" evidence="1">
    <location>
        <begin position="1188"/>
        <end position="1229"/>
    </location>
</feature>
<dbReference type="Proteomes" id="UP001430356">
    <property type="component" value="Unassembled WGS sequence"/>
</dbReference>
<dbReference type="InterPro" id="IPR036397">
    <property type="entry name" value="RNaseH_sf"/>
</dbReference>
<organism evidence="3 4">
    <name type="scientific">Novymonas esmeraldas</name>
    <dbReference type="NCBI Taxonomy" id="1808958"/>
    <lineage>
        <taxon>Eukaryota</taxon>
        <taxon>Discoba</taxon>
        <taxon>Euglenozoa</taxon>
        <taxon>Kinetoplastea</taxon>
        <taxon>Metakinetoplastina</taxon>
        <taxon>Trypanosomatida</taxon>
        <taxon>Trypanosomatidae</taxon>
        <taxon>Novymonas</taxon>
    </lineage>
</organism>
<dbReference type="GO" id="GO:0004519">
    <property type="term" value="F:endonuclease activity"/>
    <property type="evidence" value="ECO:0007669"/>
    <property type="project" value="UniProtKB-KW"/>
</dbReference>
<evidence type="ECO:0000313" key="4">
    <source>
        <dbReference type="Proteomes" id="UP001430356"/>
    </source>
</evidence>
<dbReference type="Pfam" id="PF14529">
    <property type="entry name" value="Exo_endo_phos_2"/>
    <property type="match status" value="1"/>
</dbReference>
<keyword evidence="3" id="KW-0378">Hydrolase</keyword>
<evidence type="ECO:0000313" key="3">
    <source>
        <dbReference type="EMBL" id="KAK7199226.1"/>
    </source>
</evidence>
<dbReference type="Gene3D" id="3.30.420.10">
    <property type="entry name" value="Ribonuclease H-like superfamily/Ribonuclease H"/>
    <property type="match status" value="1"/>
</dbReference>
<name>A0AAW0F1F6_9TRYP</name>
<feature type="compositionally biased region" description="Basic and acidic residues" evidence="1">
    <location>
        <begin position="1220"/>
        <end position="1229"/>
    </location>
</feature>
<dbReference type="Gene3D" id="3.60.10.10">
    <property type="entry name" value="Endonuclease/exonuclease/phosphatase"/>
    <property type="match status" value="1"/>
</dbReference>
<dbReference type="InterPro" id="IPR043502">
    <property type="entry name" value="DNA/RNA_pol_sf"/>
</dbReference>
<dbReference type="InterPro" id="IPR005135">
    <property type="entry name" value="Endo/exonuclease/phosphatase"/>
</dbReference>
<dbReference type="EMBL" id="JAECZO010000247">
    <property type="protein sequence ID" value="KAK7199226.1"/>
    <property type="molecule type" value="Genomic_DNA"/>
</dbReference>
<dbReference type="GO" id="GO:0003676">
    <property type="term" value="F:nucleic acid binding"/>
    <property type="evidence" value="ECO:0007669"/>
    <property type="project" value="InterPro"/>
</dbReference>
<dbReference type="SUPFAM" id="SSF56219">
    <property type="entry name" value="DNase I-like"/>
    <property type="match status" value="1"/>
</dbReference>
<dbReference type="InterPro" id="IPR036691">
    <property type="entry name" value="Endo/exonu/phosph_ase_sf"/>
</dbReference>
<keyword evidence="3" id="KW-0540">Nuclease</keyword>
<dbReference type="InterPro" id="IPR012337">
    <property type="entry name" value="RNaseH-like_sf"/>
</dbReference>
<sequence length="1229" mass="136604">MVDIERRRDKVLFRIVNVYAAPGGTIDVIAVMEALHRLQSDIIAGDFNARHATWSPRSASTRASDSYARGSALYHWISSRGYFRSNDGIPFTPTTVPRVDASQTALDFVLLSRRVRPTTHWVQSAAARSLSLASGDRFPVILNAPSQTHAPPKRRHPQIRWALVKPCHMRHMQRAIAAATDEASMEQSMRRALGRLPRTGWCPRSPATVVTDDAVHDATSAWRLLRRVYTTVPPVVPLHTSSNTDAAPLTGPRAKASALNTFFASKHGARSHPLPEPPFTEHPTTQFPRSDVPPILAWEVSSAIHQLKSNKAMDNQGFSAELLKACRQPLSSTLPLMFTNILRDPRSMPTSWRTVTIVPLLKHGKDPSLISSYRPVCITSHFSRLLERILASRLLVVLHGRLSSRQFGYMPGRSPLDAASAVLGTAAAISKIYRNKRKGQHNPSTQLHGKTLVGYLDLSDAFCRVPHRFLFDRLAAYGVPAYLICFIRFWLWERSASTYVEGRYSAPATHYAGVPQGSVLGPLLFSVFIDTIVQSTHQRIQQRLRTPTATYAMIAAYVDDVTILVGGLRPDKIQSFITDLVQYIYSWCKSHDMELSAKSVFQWIYPTWNSITTTVNHFGGQLPPIRIFVDENARPTLHMVNGRLVAGSDSDTVSFETHKAITHRYLGITVDHKLTFAEHITERRAALDSFHARLLPFTKCFHPRVARTLVLGIAQSAVYGLPLLFPSASPQTLRPVQTAWAALVKRAGHITQLAAHADSMIEMGCPTIEMMVRKQAIKWNHARHTLPIDKESIYVSILPEWMDDDTPHHDLLVDPATVFGHRSLAQTPLPLLYPESPPPTVLDTVYILPHTQGPNNNATPRTPKDKLELNTARRREVYERYRDYTIYEGWSDGSVTHSEESGAIEAGGAAVIFEPGADHTRIRITENSPAPPNVCSYSAEVFAALTLLDTLIRLTQEDALLNPKAERAALICSDSLSWILHIARGPTMFGTLAPLFWRKLTALAHQVVAVNIVHCFSHCGDPRGDIVDAAAKLAGKRNIRTRVPWHVDAARDAVSECWTPLINAIVGEQRSTFHRGMLPDMETWMPSVRAVPPLQLHVKQSAMILQLRTGIWPSLGAHTFIRHLLAPFVCPMCQQRIPSEHGQPVAHLLTCPTANPTNPRQPSVDLWKNNAVGLRSLIRHALQFVPNRMPGGPASRASPGHGSLASPPLSRDTSPPPEADDTRPLHLRR</sequence>